<dbReference type="InParanoid" id="A0A5J5ERR0"/>
<proteinExistence type="inferred from homology"/>
<sequence length="139" mass="16378">MGGRHLRPLRVHQLASQMLETGRLRAEPPWYRVVGAIPPTTTIVRTPPVELQERKECKSSRKPSRMFQPQQIVYPEDELRTQFFQDHPWELARPRILVENDGKDFMRYDWSKMQQIGKQLDGERWTSTRSSCDTSLPVM</sequence>
<dbReference type="InterPro" id="IPR059242">
    <property type="entry name" value="mS23_dom"/>
</dbReference>
<organism evidence="8 9">
    <name type="scientific">Sphaerosporella brunnea</name>
    <dbReference type="NCBI Taxonomy" id="1250544"/>
    <lineage>
        <taxon>Eukaryota</taxon>
        <taxon>Fungi</taxon>
        <taxon>Dikarya</taxon>
        <taxon>Ascomycota</taxon>
        <taxon>Pezizomycotina</taxon>
        <taxon>Pezizomycetes</taxon>
        <taxon>Pezizales</taxon>
        <taxon>Pyronemataceae</taxon>
        <taxon>Sphaerosporella</taxon>
    </lineage>
</organism>
<evidence type="ECO:0000256" key="2">
    <source>
        <dbReference type="ARBA" id="ARBA00009864"/>
    </source>
</evidence>
<reference evidence="8 9" key="1">
    <citation type="submission" date="2019-09" db="EMBL/GenBank/DDBJ databases">
        <title>Draft genome of the ectomycorrhizal ascomycete Sphaerosporella brunnea.</title>
        <authorList>
            <consortium name="DOE Joint Genome Institute"/>
            <person name="Benucci G.M."/>
            <person name="Marozzi G."/>
            <person name="Antonielli L."/>
            <person name="Sanchez S."/>
            <person name="Marco P."/>
            <person name="Wang X."/>
            <person name="Falini L.B."/>
            <person name="Barry K."/>
            <person name="Haridas S."/>
            <person name="Lipzen A."/>
            <person name="Labutti K."/>
            <person name="Grigoriev I.V."/>
            <person name="Murat C."/>
            <person name="Martin F."/>
            <person name="Albertini E."/>
            <person name="Donnini D."/>
            <person name="Bonito G."/>
        </authorList>
    </citation>
    <scope>NUCLEOTIDE SEQUENCE [LARGE SCALE GENOMIC DNA]</scope>
    <source>
        <strain evidence="8 9">Sb_GMNB300</strain>
    </source>
</reference>
<evidence type="ECO:0000313" key="9">
    <source>
        <dbReference type="Proteomes" id="UP000326924"/>
    </source>
</evidence>
<dbReference type="PANTHER" id="PTHR37799:SF1">
    <property type="entry name" value="SMALL RIBOSOMAL SUBUNIT PROTEIN MS23"/>
    <property type="match status" value="1"/>
</dbReference>
<dbReference type="EMBL" id="VXIS01000151">
    <property type="protein sequence ID" value="KAA8900658.1"/>
    <property type="molecule type" value="Genomic_DNA"/>
</dbReference>
<keyword evidence="3 8" id="KW-0689">Ribosomal protein</keyword>
<dbReference type="PANTHER" id="PTHR37799">
    <property type="entry name" value="37S RIBOSOMAL PROTEIN S25, MITOCHONDRIAL"/>
    <property type="match status" value="1"/>
</dbReference>
<name>A0A5J5ERR0_9PEZI</name>
<dbReference type="GO" id="GO:0005763">
    <property type="term" value="C:mitochondrial small ribosomal subunit"/>
    <property type="evidence" value="ECO:0007669"/>
    <property type="project" value="InterPro"/>
</dbReference>
<evidence type="ECO:0000256" key="3">
    <source>
        <dbReference type="ARBA" id="ARBA00022980"/>
    </source>
</evidence>
<comment type="similarity">
    <text evidence="2">Belongs to the mitochondrion-specific ribosomal protein mS23 family.</text>
</comment>
<evidence type="ECO:0000256" key="1">
    <source>
        <dbReference type="ARBA" id="ARBA00004173"/>
    </source>
</evidence>
<keyword evidence="4" id="KW-0496">Mitochondrion</keyword>
<dbReference type="InterPro" id="IPR016939">
    <property type="entry name" value="Ribosomal_mS23_fun"/>
</dbReference>
<dbReference type="Proteomes" id="UP000326924">
    <property type="component" value="Unassembled WGS sequence"/>
</dbReference>
<dbReference type="Pfam" id="PF13741">
    <property type="entry name" value="MRP-S25"/>
    <property type="match status" value="1"/>
</dbReference>
<evidence type="ECO:0000256" key="7">
    <source>
        <dbReference type="ARBA" id="ARBA00035421"/>
    </source>
</evidence>
<protein>
    <recommendedName>
        <fullName evidence="6">Small ribosomal subunit protein mS23</fullName>
    </recommendedName>
    <alternativeName>
        <fullName evidence="7">37S ribosomal protein S25, mitochondrial</fullName>
    </alternativeName>
</protein>
<evidence type="ECO:0000256" key="6">
    <source>
        <dbReference type="ARBA" id="ARBA00035137"/>
    </source>
</evidence>
<comment type="caution">
    <text evidence="8">The sequence shown here is derived from an EMBL/GenBank/DDBJ whole genome shotgun (WGS) entry which is preliminary data.</text>
</comment>
<evidence type="ECO:0000313" key="8">
    <source>
        <dbReference type="EMBL" id="KAA8900658.1"/>
    </source>
</evidence>
<dbReference type="AlphaFoldDB" id="A0A5J5ERR0"/>
<gene>
    <name evidence="8" type="ORF">FN846DRAFT_958443</name>
</gene>
<dbReference type="OrthoDB" id="5542239at2759"/>
<dbReference type="FunCoup" id="A0A5J5ERR0">
    <property type="interactions" value="129"/>
</dbReference>
<keyword evidence="5" id="KW-0687">Ribonucleoprotein</keyword>
<evidence type="ECO:0000256" key="5">
    <source>
        <dbReference type="ARBA" id="ARBA00023274"/>
    </source>
</evidence>
<comment type="subcellular location">
    <subcellularLocation>
        <location evidence="1">Mitochondrion</location>
    </subcellularLocation>
</comment>
<keyword evidence="9" id="KW-1185">Reference proteome</keyword>
<accession>A0A5J5ERR0</accession>
<dbReference type="GO" id="GO:0003735">
    <property type="term" value="F:structural constituent of ribosome"/>
    <property type="evidence" value="ECO:0007669"/>
    <property type="project" value="InterPro"/>
</dbReference>
<evidence type="ECO:0000256" key="4">
    <source>
        <dbReference type="ARBA" id="ARBA00023128"/>
    </source>
</evidence>
<dbReference type="CDD" id="cd23701">
    <property type="entry name" value="At1g26750"/>
    <property type="match status" value="1"/>
</dbReference>